<dbReference type="Gene3D" id="1.20.5.170">
    <property type="match status" value="1"/>
</dbReference>
<evidence type="ECO:0000313" key="5">
    <source>
        <dbReference type="EMBL" id="PIO27520.1"/>
    </source>
</evidence>
<sequence>MELSLRQAIETDVVDLRRHLDGLTLERCDLEFQLEHLAEDLLLLKKNHNEEVKNLEEQLGARVHVELDMAPAVDLQKNLSDIRNEYESLMDRNLNDVEKWFFTQLSALEGTLAETEESYTSKLAEIQELINNIQADLAQMRYDLELQNHEYKILTNVKTGLEMEIATYKQLMEGEDL</sequence>
<gene>
    <name evidence="5" type="ORF">AB205_0100830</name>
</gene>
<dbReference type="Pfam" id="PF00038">
    <property type="entry name" value="Filament"/>
    <property type="match status" value="1"/>
</dbReference>
<dbReference type="GO" id="GO:0005198">
    <property type="term" value="F:structural molecule activity"/>
    <property type="evidence" value="ECO:0007669"/>
    <property type="project" value="InterPro"/>
</dbReference>
<accession>A0A2G9RHZ8</accession>
<dbReference type="Gene3D" id="1.20.5.1160">
    <property type="entry name" value="Vasodilator-stimulated phosphoprotein"/>
    <property type="match status" value="1"/>
</dbReference>
<dbReference type="OrthoDB" id="2441647at2759"/>
<dbReference type="InterPro" id="IPR002957">
    <property type="entry name" value="Keratin_I"/>
</dbReference>
<dbReference type="PRINTS" id="PR01248">
    <property type="entry name" value="TYPE1KERATIN"/>
</dbReference>
<dbReference type="Proteomes" id="UP000228934">
    <property type="component" value="Unassembled WGS sequence"/>
</dbReference>
<dbReference type="FunFam" id="1.20.5.170:FF:000002">
    <property type="entry name" value="Type I keratin KA11"/>
    <property type="match status" value="1"/>
</dbReference>
<name>A0A2G9RHZ8_AQUCT</name>
<keyword evidence="6" id="KW-1185">Reference proteome</keyword>
<proteinExistence type="predicted"/>
<dbReference type="GO" id="GO:0005882">
    <property type="term" value="C:intermediate filament"/>
    <property type="evidence" value="ECO:0007669"/>
    <property type="project" value="UniProtKB-KW"/>
</dbReference>
<keyword evidence="1" id="KW-0403">Intermediate filament</keyword>
<evidence type="ECO:0000256" key="3">
    <source>
        <dbReference type="SAM" id="Coils"/>
    </source>
</evidence>
<dbReference type="AlphaFoldDB" id="A0A2G9RHZ8"/>
<dbReference type="SMART" id="SM01391">
    <property type="entry name" value="Filament"/>
    <property type="match status" value="1"/>
</dbReference>
<evidence type="ECO:0000256" key="1">
    <source>
        <dbReference type="ARBA" id="ARBA00022754"/>
    </source>
</evidence>
<dbReference type="PROSITE" id="PS51842">
    <property type="entry name" value="IF_ROD_2"/>
    <property type="match status" value="1"/>
</dbReference>
<keyword evidence="2 3" id="KW-0175">Coiled coil</keyword>
<evidence type="ECO:0000256" key="2">
    <source>
        <dbReference type="ARBA" id="ARBA00023054"/>
    </source>
</evidence>
<dbReference type="EMBL" id="KV942303">
    <property type="protein sequence ID" value="PIO27520.1"/>
    <property type="molecule type" value="Genomic_DNA"/>
</dbReference>
<protein>
    <recommendedName>
        <fullName evidence="4">IF rod domain-containing protein</fullName>
    </recommendedName>
</protein>
<feature type="coiled-coil region" evidence="3">
    <location>
        <begin position="38"/>
        <end position="143"/>
    </location>
</feature>
<dbReference type="PANTHER" id="PTHR23239:SF180">
    <property type="entry name" value="KERATIN, TYPE I CYTOSKELETAL 17"/>
    <property type="match status" value="1"/>
</dbReference>
<reference evidence="6" key="1">
    <citation type="journal article" date="2017" name="Nat. Commun.">
        <title>The North American bullfrog draft genome provides insight into hormonal regulation of long noncoding RNA.</title>
        <authorList>
            <person name="Hammond S.A."/>
            <person name="Warren R.L."/>
            <person name="Vandervalk B.P."/>
            <person name="Kucuk E."/>
            <person name="Khan H."/>
            <person name="Gibb E.A."/>
            <person name="Pandoh P."/>
            <person name="Kirk H."/>
            <person name="Zhao Y."/>
            <person name="Jones M."/>
            <person name="Mungall A.J."/>
            <person name="Coope R."/>
            <person name="Pleasance S."/>
            <person name="Moore R.A."/>
            <person name="Holt R.A."/>
            <person name="Round J.M."/>
            <person name="Ohora S."/>
            <person name="Walle B.V."/>
            <person name="Veldhoen N."/>
            <person name="Helbing C.C."/>
            <person name="Birol I."/>
        </authorList>
    </citation>
    <scope>NUCLEOTIDE SEQUENCE [LARGE SCALE GENOMIC DNA]</scope>
</reference>
<evidence type="ECO:0000313" key="6">
    <source>
        <dbReference type="Proteomes" id="UP000228934"/>
    </source>
</evidence>
<feature type="domain" description="IF rod" evidence="4">
    <location>
        <begin position="1"/>
        <end position="177"/>
    </location>
</feature>
<evidence type="ECO:0000259" key="4">
    <source>
        <dbReference type="PROSITE" id="PS51842"/>
    </source>
</evidence>
<dbReference type="GO" id="GO:0045109">
    <property type="term" value="P:intermediate filament organization"/>
    <property type="evidence" value="ECO:0007669"/>
    <property type="project" value="TreeGrafter"/>
</dbReference>
<dbReference type="GO" id="GO:0030855">
    <property type="term" value="P:epithelial cell differentiation"/>
    <property type="evidence" value="ECO:0007669"/>
    <property type="project" value="TreeGrafter"/>
</dbReference>
<dbReference type="PANTHER" id="PTHR23239">
    <property type="entry name" value="INTERMEDIATE FILAMENT"/>
    <property type="match status" value="1"/>
</dbReference>
<feature type="non-terminal residue" evidence="5">
    <location>
        <position position="177"/>
    </location>
</feature>
<organism evidence="5 6">
    <name type="scientific">Aquarana catesbeiana</name>
    <name type="common">American bullfrog</name>
    <name type="synonym">Rana catesbeiana</name>
    <dbReference type="NCBI Taxonomy" id="8400"/>
    <lineage>
        <taxon>Eukaryota</taxon>
        <taxon>Metazoa</taxon>
        <taxon>Chordata</taxon>
        <taxon>Craniata</taxon>
        <taxon>Vertebrata</taxon>
        <taxon>Euteleostomi</taxon>
        <taxon>Amphibia</taxon>
        <taxon>Batrachia</taxon>
        <taxon>Anura</taxon>
        <taxon>Neobatrachia</taxon>
        <taxon>Ranoidea</taxon>
        <taxon>Ranidae</taxon>
        <taxon>Aquarana</taxon>
    </lineage>
</organism>
<dbReference type="SUPFAM" id="SSF64593">
    <property type="entry name" value="Intermediate filament protein, coiled coil region"/>
    <property type="match status" value="1"/>
</dbReference>
<dbReference type="InterPro" id="IPR039008">
    <property type="entry name" value="IF_rod_dom"/>
</dbReference>